<dbReference type="SMART" id="SM00530">
    <property type="entry name" value="HTH_XRE"/>
    <property type="match status" value="1"/>
</dbReference>
<dbReference type="PROSITE" id="PS50943">
    <property type="entry name" value="HTH_CROC1"/>
    <property type="match status" value="1"/>
</dbReference>
<dbReference type="InterPro" id="IPR001387">
    <property type="entry name" value="Cro/C1-type_HTH"/>
</dbReference>
<dbReference type="AlphaFoldDB" id="X1SAU0"/>
<gene>
    <name evidence="2" type="ORF">S12H4_36281</name>
</gene>
<feature type="domain" description="HTH cro/C1-type" evidence="1">
    <location>
        <begin position="4"/>
        <end position="58"/>
    </location>
</feature>
<accession>X1SAU0</accession>
<dbReference type="InterPro" id="IPR010982">
    <property type="entry name" value="Lambda_DNA-bd_dom_sf"/>
</dbReference>
<name>X1SAU0_9ZZZZ</name>
<protein>
    <recommendedName>
        <fullName evidence="1">HTH cro/C1-type domain-containing protein</fullName>
    </recommendedName>
</protein>
<dbReference type="GO" id="GO:0003677">
    <property type="term" value="F:DNA binding"/>
    <property type="evidence" value="ECO:0007669"/>
    <property type="project" value="InterPro"/>
</dbReference>
<dbReference type="EMBL" id="BARW01021617">
    <property type="protein sequence ID" value="GAI90083.1"/>
    <property type="molecule type" value="Genomic_DNA"/>
</dbReference>
<sequence>MNRIRVFRRQANITQEELAKAVGASQVRICRWETGKIKVPWEIKERLVKVLGLPEEPLSQVALCLCSYFKFRARFKA</sequence>
<evidence type="ECO:0000259" key="1">
    <source>
        <dbReference type="PROSITE" id="PS50943"/>
    </source>
</evidence>
<dbReference type="Gene3D" id="1.10.260.40">
    <property type="entry name" value="lambda repressor-like DNA-binding domains"/>
    <property type="match status" value="1"/>
</dbReference>
<evidence type="ECO:0000313" key="2">
    <source>
        <dbReference type="EMBL" id="GAI90083.1"/>
    </source>
</evidence>
<dbReference type="Pfam" id="PF13560">
    <property type="entry name" value="HTH_31"/>
    <property type="match status" value="1"/>
</dbReference>
<reference evidence="2" key="1">
    <citation type="journal article" date="2014" name="Front. Microbiol.">
        <title>High frequency of phylogenetically diverse reductive dehalogenase-homologous genes in deep subseafloor sedimentary metagenomes.</title>
        <authorList>
            <person name="Kawai M."/>
            <person name="Futagami T."/>
            <person name="Toyoda A."/>
            <person name="Takaki Y."/>
            <person name="Nishi S."/>
            <person name="Hori S."/>
            <person name="Arai W."/>
            <person name="Tsubouchi T."/>
            <person name="Morono Y."/>
            <person name="Uchiyama I."/>
            <person name="Ito T."/>
            <person name="Fujiyama A."/>
            <person name="Inagaki F."/>
            <person name="Takami H."/>
        </authorList>
    </citation>
    <scope>NUCLEOTIDE SEQUENCE</scope>
    <source>
        <strain evidence="2">Expedition CK06-06</strain>
    </source>
</reference>
<proteinExistence type="predicted"/>
<dbReference type="SUPFAM" id="SSF47413">
    <property type="entry name" value="lambda repressor-like DNA-binding domains"/>
    <property type="match status" value="1"/>
</dbReference>
<organism evidence="2">
    <name type="scientific">marine sediment metagenome</name>
    <dbReference type="NCBI Taxonomy" id="412755"/>
    <lineage>
        <taxon>unclassified sequences</taxon>
        <taxon>metagenomes</taxon>
        <taxon>ecological metagenomes</taxon>
    </lineage>
</organism>
<dbReference type="CDD" id="cd00093">
    <property type="entry name" value="HTH_XRE"/>
    <property type="match status" value="1"/>
</dbReference>
<comment type="caution">
    <text evidence="2">The sequence shown here is derived from an EMBL/GenBank/DDBJ whole genome shotgun (WGS) entry which is preliminary data.</text>
</comment>